<gene>
    <name evidence="5" type="ORF">GRQ65_16640</name>
</gene>
<evidence type="ECO:0000259" key="3">
    <source>
        <dbReference type="Pfam" id="PF14361"/>
    </source>
</evidence>
<dbReference type="InterPro" id="IPR025751">
    <property type="entry name" value="RsbRD_N_dom"/>
</dbReference>
<keyword evidence="6" id="KW-1185">Reference proteome</keyword>
<sequence length="418" mass="46082">MVVEPRGSRLYVDELPTIPAWAQRLMLSLDVDALVAEVMAGNMPAAYPDQLENQPFVDQLTASVQENVGRLRTFLAGQIDLDHVVLTQPHALAAMVAQLGIPASAMNRSYRVGFGIMWDQLSALVTRGAAEQGIDAQEVLPVLHELTALILRYQHHVASQVSETHAREERALSQSRDHLRYALVRQLLRGEGTLSPADVVSLGYDLAAHHVAVHLPDVPEGAAGRLLVGLRERASVRRTLLFPVSTGRTTLWLGRSRSWRDDELADLTAFLRSSGVTASVSRAHAGLEGFRRTAEELDSVEEVRRRRGDRAAPVTTFPEVALDCLLLADPVSSAAFVRDELAGLAAPTAEAQRLRETLEAWLDRGSHVGAAEALSLHEHTVRNRLQRVEELLGHDIRQRRTEVDVALRLHRLTAPDTR</sequence>
<evidence type="ECO:0000313" key="5">
    <source>
        <dbReference type="EMBL" id="MXG91178.1"/>
    </source>
</evidence>
<feature type="domain" description="PucR C-terminal helix-turn-helix" evidence="2">
    <location>
        <begin position="354"/>
        <end position="408"/>
    </location>
</feature>
<name>A0A6L7EZH9_9ACTN</name>
<evidence type="ECO:0000259" key="4">
    <source>
        <dbReference type="Pfam" id="PF17853"/>
    </source>
</evidence>
<accession>A0A6L7EZH9</accession>
<protein>
    <submittedName>
        <fullName evidence="5">Uncharacterized protein</fullName>
    </submittedName>
</protein>
<dbReference type="PANTHER" id="PTHR33744:SF1">
    <property type="entry name" value="DNA-BINDING TRANSCRIPTIONAL ACTIVATOR ADER"/>
    <property type="match status" value="1"/>
</dbReference>
<evidence type="ECO:0000256" key="1">
    <source>
        <dbReference type="ARBA" id="ARBA00006754"/>
    </source>
</evidence>
<dbReference type="InterPro" id="IPR042070">
    <property type="entry name" value="PucR_C-HTH_sf"/>
</dbReference>
<dbReference type="Pfam" id="PF17853">
    <property type="entry name" value="GGDEF_2"/>
    <property type="match status" value="1"/>
</dbReference>
<organism evidence="5 6">
    <name type="scientific">Nocardioides flavescens</name>
    <dbReference type="NCBI Taxonomy" id="2691959"/>
    <lineage>
        <taxon>Bacteria</taxon>
        <taxon>Bacillati</taxon>
        <taxon>Actinomycetota</taxon>
        <taxon>Actinomycetes</taxon>
        <taxon>Propionibacteriales</taxon>
        <taxon>Nocardioidaceae</taxon>
        <taxon>Nocardioides</taxon>
    </lineage>
</organism>
<dbReference type="Proteomes" id="UP000473325">
    <property type="component" value="Unassembled WGS sequence"/>
</dbReference>
<comment type="caution">
    <text evidence="5">The sequence shown here is derived from an EMBL/GenBank/DDBJ whole genome shotgun (WGS) entry which is preliminary data.</text>
</comment>
<dbReference type="Gene3D" id="1.10.10.2840">
    <property type="entry name" value="PucR C-terminal helix-turn-helix domain"/>
    <property type="match status" value="1"/>
</dbReference>
<reference evidence="5 6" key="1">
    <citation type="submission" date="2019-12" db="EMBL/GenBank/DDBJ databases">
        <authorList>
            <person name="Kun Z."/>
        </authorList>
    </citation>
    <scope>NUCLEOTIDE SEQUENCE [LARGE SCALE GENOMIC DNA]</scope>
    <source>
        <strain evidence="5 6">YIM 123512</strain>
    </source>
</reference>
<comment type="similarity">
    <text evidence="1">Belongs to the CdaR family.</text>
</comment>
<dbReference type="Pfam" id="PF13556">
    <property type="entry name" value="HTH_30"/>
    <property type="match status" value="1"/>
</dbReference>
<dbReference type="AlphaFoldDB" id="A0A6L7EZH9"/>
<evidence type="ECO:0000259" key="2">
    <source>
        <dbReference type="Pfam" id="PF13556"/>
    </source>
</evidence>
<feature type="domain" description="RsbT co-antagonist protein RsbRD N-terminal" evidence="3">
    <location>
        <begin position="34"/>
        <end position="180"/>
    </location>
</feature>
<feature type="domain" description="CdaR GGDEF-like" evidence="4">
    <location>
        <begin position="202"/>
        <end position="296"/>
    </location>
</feature>
<evidence type="ECO:0000313" key="6">
    <source>
        <dbReference type="Proteomes" id="UP000473325"/>
    </source>
</evidence>
<dbReference type="RefSeq" id="WP_160879116.1">
    <property type="nucleotide sequence ID" value="NZ_WUEK01000011.1"/>
</dbReference>
<dbReference type="Pfam" id="PF14361">
    <property type="entry name" value="RsbRD_N"/>
    <property type="match status" value="1"/>
</dbReference>
<dbReference type="PANTHER" id="PTHR33744">
    <property type="entry name" value="CARBOHYDRATE DIACID REGULATOR"/>
    <property type="match status" value="1"/>
</dbReference>
<dbReference type="InterPro" id="IPR025736">
    <property type="entry name" value="PucR_C-HTH_dom"/>
</dbReference>
<proteinExistence type="inferred from homology"/>
<dbReference type="EMBL" id="WUEK01000011">
    <property type="protein sequence ID" value="MXG91178.1"/>
    <property type="molecule type" value="Genomic_DNA"/>
</dbReference>
<dbReference type="InterPro" id="IPR051448">
    <property type="entry name" value="CdaR-like_regulators"/>
</dbReference>
<dbReference type="InterPro" id="IPR041522">
    <property type="entry name" value="CdaR_GGDEF"/>
</dbReference>